<dbReference type="SUPFAM" id="SSF54001">
    <property type="entry name" value="Cysteine proteinases"/>
    <property type="match status" value="1"/>
</dbReference>
<dbReference type="Gene3D" id="3.60.10.10">
    <property type="entry name" value="Endonuclease/exonuclease/phosphatase"/>
    <property type="match status" value="1"/>
</dbReference>
<dbReference type="GO" id="GO:0004523">
    <property type="term" value="F:RNA-DNA hybrid ribonuclease activity"/>
    <property type="evidence" value="ECO:0007669"/>
    <property type="project" value="InterPro"/>
</dbReference>
<dbReference type="CDD" id="cd09276">
    <property type="entry name" value="Rnase_HI_RT_non_LTR"/>
    <property type="match status" value="1"/>
</dbReference>
<feature type="region of interest" description="Disordered" evidence="1">
    <location>
        <begin position="1"/>
        <end position="136"/>
    </location>
</feature>
<feature type="region of interest" description="Disordered" evidence="1">
    <location>
        <begin position="1552"/>
        <end position="1584"/>
    </location>
</feature>
<reference evidence="5 6" key="1">
    <citation type="journal article" date="2015" name="Genome Biol. Evol.">
        <title>Comparative Genomics of a Bacterivorous Green Alga Reveals Evolutionary Causalities and Consequences of Phago-Mixotrophic Mode of Nutrition.</title>
        <authorList>
            <person name="Burns J.A."/>
            <person name="Paasch A."/>
            <person name="Narechania A."/>
            <person name="Kim E."/>
        </authorList>
    </citation>
    <scope>NUCLEOTIDE SEQUENCE [LARGE SCALE GENOMIC DNA]</scope>
    <source>
        <strain evidence="5 6">PLY_AMNH</strain>
    </source>
</reference>
<keyword evidence="2" id="KW-1133">Transmembrane helix</keyword>
<feature type="region of interest" description="Disordered" evidence="1">
    <location>
        <begin position="3090"/>
        <end position="3160"/>
    </location>
</feature>
<dbReference type="Pfam" id="PF00075">
    <property type="entry name" value="RNase_H"/>
    <property type="match status" value="1"/>
</dbReference>
<feature type="region of interest" description="Disordered" evidence="1">
    <location>
        <begin position="3423"/>
        <end position="3454"/>
    </location>
</feature>
<feature type="compositionally biased region" description="Basic and acidic residues" evidence="1">
    <location>
        <begin position="3144"/>
        <end position="3156"/>
    </location>
</feature>
<proteinExistence type="predicted"/>
<feature type="compositionally biased region" description="Polar residues" evidence="1">
    <location>
        <begin position="3544"/>
        <end position="3553"/>
    </location>
</feature>
<keyword evidence="6" id="KW-1185">Reference proteome</keyword>
<dbReference type="InterPro" id="IPR002156">
    <property type="entry name" value="RNaseH_domain"/>
</dbReference>
<feature type="transmembrane region" description="Helical" evidence="2">
    <location>
        <begin position="3902"/>
        <end position="3927"/>
    </location>
</feature>
<evidence type="ECO:0008006" key="7">
    <source>
        <dbReference type="Google" id="ProtNLM"/>
    </source>
</evidence>
<dbReference type="CDD" id="cd01650">
    <property type="entry name" value="RT_nLTR_like"/>
    <property type="match status" value="1"/>
</dbReference>
<feature type="region of interest" description="Disordered" evidence="1">
    <location>
        <begin position="594"/>
        <end position="613"/>
    </location>
</feature>
<feature type="domain" description="RNase H type-1" evidence="4">
    <location>
        <begin position="3134"/>
        <end position="3284"/>
    </location>
</feature>
<feature type="compositionally biased region" description="Basic and acidic residues" evidence="1">
    <location>
        <begin position="3423"/>
        <end position="3442"/>
    </location>
</feature>
<dbReference type="PROSITE" id="PS50879">
    <property type="entry name" value="RNASE_H_1"/>
    <property type="match status" value="1"/>
</dbReference>
<feature type="compositionally biased region" description="Basic and acidic residues" evidence="1">
    <location>
        <begin position="1561"/>
        <end position="1584"/>
    </location>
</feature>
<dbReference type="InterPro" id="IPR022035">
    <property type="entry name" value="PCIF1_WW"/>
</dbReference>
<gene>
    <name evidence="5" type="ORF">CYMTET_9007</name>
</gene>
<feature type="region of interest" description="Disordered" evidence="1">
    <location>
        <begin position="1685"/>
        <end position="1704"/>
    </location>
</feature>
<dbReference type="InterPro" id="IPR000477">
    <property type="entry name" value="RT_dom"/>
</dbReference>
<dbReference type="PANTHER" id="PTHR19446">
    <property type="entry name" value="REVERSE TRANSCRIPTASES"/>
    <property type="match status" value="1"/>
</dbReference>
<dbReference type="Pfam" id="PF03372">
    <property type="entry name" value="Exo_endo_phos"/>
    <property type="match status" value="1"/>
</dbReference>
<dbReference type="EMBL" id="LGRX02002925">
    <property type="protein sequence ID" value="KAK3283288.1"/>
    <property type="molecule type" value="Genomic_DNA"/>
</dbReference>
<feature type="region of interest" description="Disordered" evidence="1">
    <location>
        <begin position="1039"/>
        <end position="1132"/>
    </location>
</feature>
<feature type="compositionally biased region" description="Polar residues" evidence="1">
    <location>
        <begin position="1039"/>
        <end position="1054"/>
    </location>
</feature>
<dbReference type="Gene3D" id="3.30.420.10">
    <property type="entry name" value="Ribonuclease H-like superfamily/Ribonuclease H"/>
    <property type="match status" value="1"/>
</dbReference>
<dbReference type="InterPro" id="IPR043502">
    <property type="entry name" value="DNA/RNA_pol_sf"/>
</dbReference>
<dbReference type="InterPro" id="IPR036691">
    <property type="entry name" value="Endo/exonu/phosph_ase_sf"/>
</dbReference>
<dbReference type="Pfam" id="PF12237">
    <property type="entry name" value="PCIF1_WW"/>
    <property type="match status" value="1"/>
</dbReference>
<dbReference type="SUPFAM" id="SSF56219">
    <property type="entry name" value="DNase I-like"/>
    <property type="match status" value="1"/>
</dbReference>
<organism evidence="5 6">
    <name type="scientific">Cymbomonas tetramitiformis</name>
    <dbReference type="NCBI Taxonomy" id="36881"/>
    <lineage>
        <taxon>Eukaryota</taxon>
        <taxon>Viridiplantae</taxon>
        <taxon>Chlorophyta</taxon>
        <taxon>Pyramimonadophyceae</taxon>
        <taxon>Pyramimonadales</taxon>
        <taxon>Pyramimonadaceae</taxon>
        <taxon>Cymbomonas</taxon>
    </lineage>
</organism>
<evidence type="ECO:0000259" key="3">
    <source>
        <dbReference type="PROSITE" id="PS50878"/>
    </source>
</evidence>
<dbReference type="InterPro" id="IPR038765">
    <property type="entry name" value="Papain-like_cys_pep_sf"/>
</dbReference>
<sequence length="3979" mass="448712">MPEYDQSPDGSDLDSEPNHSPKITSVELGMSDSDSELEYATPEADRATGMAGIQHEKDVPSERTDKTHAEDKPPKQQKTKRVHFAGSANPQKHKTNKKQEDGLPGTAGPRARNPEGTESGNKTQVQPEELRRALDRPIDYRKVDGAPADNIPSLLEYTTSKSTETTLEKVSRIYQRRPKATENPEAKIYHIATKWHTDRREVLVAEDPPAHAFKLGVPVVRGERLSLTHVRSVTGSSLDPSDTGPTGFPYTGTPQLKIVDLDESIKEVLKYLRYLNALLFEVSDSPEAVVYDLRHTHIWLNSAGRVRQIDLAFQNRPLAAFVLFNPVFRLPLHVVPQAHQTCTREQPVLPCIYVWSPWEPVEGPTAGRSVLVYGPLLKGKTIEQVSNILATSVIERRESRHELGHLVDRIRKGTVRESPEDAALREVILLEAVSPAAAELIVQHPYPWGVATTTCWLPSKEVSDEVAAREVAIADRKQILHDHHRSHIVQAVVEHIEKLTANTTALKGIENIFDFHVPSRQWAPSTPGDPSSLLQWKRNGGGYSINYYAILAEEAYEAIAKAGKQTVRVLPGVDDAGRHISTTITVEVGRWSAQGAGTKQRQAPRAARGREARGGRIDQIAEVVASQFINKVGSKADEVFQQAVATSKQPTPETKKLLKNINKQLERFNESKPVTLDELRDLHREQERNAGVRHTEITQEVRGFHKTYQETGGAMVNTLRALTDRLTGEGKQQAPDHPLHFTKKSPQTAEEDDQYRGIPYTGKKPDPKRSQPPPKRPATNTGGRAIDAEPPAKRRAQGGAQATAQEGAQPESPRSAPPLTRKNHTELYPYNTTTKGLFEKKGRLNMFQMQHAHSLYEDDPLPPLVIATMRETLKPGNNREPHTTKALQLLGNSRGFCIPVCDGKHWRAVLAGPDKGNDKLKFWIYDSSNGRTNATSRNTKRLTAEITNWTEHLAETLNKQVTVELMNVGNQSAQDQYSCGVWVLMAAEAWMHYQKTCPGGHWPTHFNEAVSKWGATDRTAITAYRKSIQLPVKEMITTAEGQSRTRVESQQAAETQRPADGLNTNLEAGKQAPQTQERGRKTTTKQPGLWEWLHRLAPTTPPGNDGQTPEEQQAQETHLNEEWEQTQDEPTARWERFVDTRLETPEACQDSREYQTPLTEPTKTDIGKDRLHMLTWNVAGQSDACLDLAEVINTRSQNQQGLQVIVLTEVKHAHDSVMRRFRDMQYTAIGTKTEVQKAEGTAEQAMKGGVAILLGNPYSHAHNHHVVPARHLEGYLLHVVLHLPGKVMYHVLGIYNPPGAEECKTRDKILKYTTNLLRKTAGKENEHVVIGGDLNASNTSTGRGMTKTDKQWAKLAEELDLHNVGPPVDTTLNWAKHRNIDRWLAPRNKQAQYEMGDTTHLTRHHTSDHEMVSLATLQLDSIGTHEPYVDRDPQPGHVKLNTPLNKTHRETLQGVLLRTHDYARTAELKRITEMATQCREEDNRQVAHATIDRAGETVLNILTEANKYALQDDELPTTTVGGTSNRVGKDLLMSKKDRKERDAAILKMREHKQTKRHLRNPHTEHSTLRSLKEGEMKGPTDRDNADAKEWLSWLTEEAKKERSAAHKVVKQHWQQAKQRHNNKTVKEYWNNQKRYHKRIYTKAQETGHAPTANIQALQDREGNLAVGHGNIANALADHMAHSAPYRMEHRSPPDSKPPPWEDPAHREHLIKMPRPDPSGLDLTISRQGYTKAVHTLNNNKAPGPTRTPNEILKYMPEDFHDALHALMLEMWNSKHVPLTWKKGTFCFHHKKGDVTLQQNYRPIALLEGVFKLYTSQIANMLSTFCETQGILAQAQEGSREKRNTLRQLTRVTNAIEDANVSGRELHGLYVDFENAYGSVDHNKLLHTMQYLGIPDELTQVVRDVLGTHSHDTMSMNTRVGGETSHKTVQVQRGLLQGDSMSPLLFIIYQEPLLRWLEVGEHGYQHKYAAEQERLGPLRTTAGAFVDDLLILCPTIHHMRAQLHKLQAFSQWSELRINLTKSAITGIKNGVSIPEQLHKDLKMLGLDGKLSHFKVLKPDDTYKYLGVLLAFTGRWDKEKEAAKEEMNHRIQALLRSPLTPDQKEYSLHSAILGKFRYGLHLGLYTAGEIDEFNKIIGGATKNIQGLPRNGTPNIFTTQEKEKYGLGMVPLQAVYAQSIWSGLLEAMHSEEDKGTVRGPAWRQINLKSRLRMSHVSRSTRGLVEYHSTTRRNCTDLDKLWGGHQTKHNTLRKLNALLRYNITPQGTEGMLRQLQTPIPKIMEQLKGATRRKSDKEMEGTTRKTKAGKIIDGDIPMPPDWQAKCTDQTARLTIPKDTPTAINFTTCLKLFAHFPDLALLTTRDGQHAISQVNVREQCTDATLNTDRSAIAKGLAHLYPYLCEAQPRDIAKPGDFYDDLTNRQLKQQYRSMPREGPLDSHAVRTNLPLLNSEQLRAKMTEWEARQVPREEIHRQLSLHPLTRINETENTGPAQEGEEEELQPLYTRSQTKWIDEIDPMAEKLETGLEKGRMIDKPKEIVAIRTLLVDPTDPLSLMTQYRTQWRHSEGDDSYSWSTRETITDYLKLAKRRGQSATTFLTLKRRLRARGSQVTHPTGLREILAGRPHLGQAWPTLHAENLTLDPTETNPEQDIVDNRGHHCQIRLEGELAHSYHRNGKYIGTLTKEKLLRLHERYTQAVGTTDHQTPHQRTLRTEMWEDHKIHVSTFEEEIGHLLIRYSSKEEKEERKKNLQNHWTFPAQMQRALQQAFGITTELFASPLNVHHNTTTYYAKYDRDKVFGARGSAWTTNWMKLGAYQFNPEYTPQDLKKALDFAIAATTTQEPVFGVGVYPTYEKTPYRKLYNAHAGHLIHELLEIPQGKFTFLPPDHWMGATHQQAKQCNWNLRVLIVANKQGWQAHCGDPDAAADCIRRALTTCPQSKVRTTSVVKQPMREANLHDVNEPNREGRTPNVDCMVDTRPWQRYELPEVKTKNMTDAMGKMCSTGPHLRNDLCPQCCNVQAEVETWWEDSHLHVEEGPAKWELLPGSRGGKWNIHPPTVQQVVEANTLHTRLTRQNDAQMIWDKVARSKVVRYPTDFWPEHEPGAQGRRWELTRDQTEDPRNRAPRDAPTQLMYPSPQRAHKATSYLYTDGSKREIETEEGGKEWASGAAVWDPRSGEGEAHMIRWEGEDQEVNRAELLAIQKAVTLPPPPSGNALTICTDSANSIRQLESMRTKPHNMEHHQQRDLLYAILVNIEALVAAGHTVSLLKVKAHTGIVGNEKADEAAKQACTTGTLTEAWDNNETINVKPMIPDEDSGSRELKGKLAVQKHVTTLLRKRQARGSSRLSAKMTDLQGEPSTWTHQPKTERSFRWEAHHDQAQQTEEEQTTMRDLVPNQQQQANQTRDEEDRQIKAMMEQTEEEEMLLMREVQEHQEHQETEGRRDPTRGNEPEPTEVPPSEEEEIFKELNELAEGLEVTQEEHNDEGIFDILNELIEQREKPQEKTNERQAHHDRVTEESRVHTMMEDPMPRTRWKQRKHDITHSRTEKRNAPSVQEGGTTDSWLNETMKHLKGDTPLHKVANGFWKRATFAARKTILKCRLRILPAQDYETAKNSAEGGGKCTLEGCGHKGVDYAKGFLMRVGHALGGCNNPQMRGMFSDRADAHADELKHILDHHRKGGCKVLAYTGKKRDPGVKPRVLPNYILTRGQCRHDGKDNPGRNDGPDTIPSFVDIVMIEGLEDLEEGWECTQQEAPARVKNLHLIEVAHTDDEKGIIPAFLSPVNDSRWNFRAADSLVSAALTTEHWEPLGCSFCDGAPAVAPRGNYLYDPAWGGGQSCTSLWGPRPDLTNEGLAQKCLTAGAVGRSLITVHALAPLTDIRLFVGGVPSRPEVHGDGWVLAAAFAGRNLGCVVSVLVLIVLIVLVVFVVVPGAVLVLEAACDSPVVEVDAGDGEPEDGVGEHALLAPNTLETYLRGVDGGETHMIPWAA</sequence>
<dbReference type="Proteomes" id="UP001190700">
    <property type="component" value="Unassembled WGS sequence"/>
</dbReference>
<keyword evidence="2" id="KW-0812">Transmembrane</keyword>
<dbReference type="GO" id="GO:0003676">
    <property type="term" value="F:nucleic acid binding"/>
    <property type="evidence" value="ECO:0007669"/>
    <property type="project" value="InterPro"/>
</dbReference>
<evidence type="ECO:0000313" key="5">
    <source>
        <dbReference type="EMBL" id="KAK3283288.1"/>
    </source>
</evidence>
<feature type="compositionally biased region" description="Basic and acidic residues" evidence="1">
    <location>
        <begin position="3091"/>
        <end position="3119"/>
    </location>
</feature>
<feature type="compositionally biased region" description="Low complexity" evidence="1">
    <location>
        <begin position="797"/>
        <end position="809"/>
    </location>
</feature>
<comment type="caution">
    <text evidence="5">The sequence shown here is derived from an EMBL/GenBank/DDBJ whole genome shotgun (WGS) entry which is preliminary data.</text>
</comment>
<feature type="compositionally biased region" description="Basic and acidic residues" evidence="1">
    <location>
        <begin position="3531"/>
        <end position="3542"/>
    </location>
</feature>
<dbReference type="Pfam" id="PF00078">
    <property type="entry name" value="RVT_1"/>
    <property type="match status" value="1"/>
</dbReference>
<dbReference type="SUPFAM" id="SSF56672">
    <property type="entry name" value="DNA/RNA polymerases"/>
    <property type="match status" value="1"/>
</dbReference>
<dbReference type="InterPro" id="IPR012337">
    <property type="entry name" value="RNaseH-like_sf"/>
</dbReference>
<feature type="region of interest" description="Disordered" evidence="1">
    <location>
        <begin position="728"/>
        <end position="828"/>
    </location>
</feature>
<dbReference type="SUPFAM" id="SSF53098">
    <property type="entry name" value="Ribonuclease H-like"/>
    <property type="match status" value="1"/>
</dbReference>
<feature type="compositionally biased region" description="Polar residues" evidence="1">
    <location>
        <begin position="1062"/>
        <end position="1076"/>
    </location>
</feature>
<feature type="compositionally biased region" description="Polar residues" evidence="1">
    <location>
        <begin position="1105"/>
        <end position="1117"/>
    </location>
</feature>
<feature type="compositionally biased region" description="Basic and acidic residues" evidence="1">
    <location>
        <begin position="3492"/>
        <end position="3522"/>
    </location>
</feature>
<evidence type="ECO:0000259" key="4">
    <source>
        <dbReference type="PROSITE" id="PS50879"/>
    </source>
</evidence>
<name>A0AAE0GSB4_9CHLO</name>
<evidence type="ECO:0000256" key="2">
    <source>
        <dbReference type="SAM" id="Phobius"/>
    </source>
</evidence>
<feature type="compositionally biased region" description="Basic and acidic residues" evidence="1">
    <location>
        <begin position="54"/>
        <end position="74"/>
    </location>
</feature>
<feature type="region of interest" description="Disordered" evidence="1">
    <location>
        <begin position="3492"/>
        <end position="3553"/>
    </location>
</feature>
<dbReference type="InterPro" id="IPR036397">
    <property type="entry name" value="RNaseH_sf"/>
</dbReference>
<feature type="domain" description="Reverse transcriptase" evidence="3">
    <location>
        <begin position="1769"/>
        <end position="2068"/>
    </location>
</feature>
<evidence type="ECO:0000256" key="1">
    <source>
        <dbReference type="SAM" id="MobiDB-lite"/>
    </source>
</evidence>
<evidence type="ECO:0000313" key="6">
    <source>
        <dbReference type="Proteomes" id="UP001190700"/>
    </source>
</evidence>
<dbReference type="InterPro" id="IPR005135">
    <property type="entry name" value="Endo/exonuclease/phosphatase"/>
</dbReference>
<feature type="region of interest" description="Disordered" evidence="1">
    <location>
        <begin position="3330"/>
        <end position="3402"/>
    </location>
</feature>
<protein>
    <recommendedName>
        <fullName evidence="7">Reverse transcriptase domain-containing protein</fullName>
    </recommendedName>
</protein>
<dbReference type="PROSITE" id="PS50878">
    <property type="entry name" value="RT_POL"/>
    <property type="match status" value="1"/>
</dbReference>
<dbReference type="Gene3D" id="3.40.395.10">
    <property type="entry name" value="Adenoviral Proteinase, Chain A"/>
    <property type="match status" value="1"/>
</dbReference>
<feature type="compositionally biased region" description="Polar residues" evidence="1">
    <location>
        <begin position="116"/>
        <end position="126"/>
    </location>
</feature>
<keyword evidence="2" id="KW-0472">Membrane</keyword>
<feature type="compositionally biased region" description="Basic and acidic residues" evidence="1">
    <location>
        <begin position="3357"/>
        <end position="3371"/>
    </location>
</feature>
<accession>A0AAE0GSB4</accession>